<dbReference type="SFLD" id="SFLDG00002">
    <property type="entry name" value="C1.7:_P-type_atpase_like"/>
    <property type="match status" value="1"/>
</dbReference>
<comment type="subcellular location">
    <subcellularLocation>
        <location evidence="21">Cell projection</location>
        <location evidence="21">Cilium</location>
        <location evidence="21">Flagellum membrane</location>
        <topology evidence="21">Multi-pass membrane protein</topology>
    </subcellularLocation>
    <subcellularLocation>
        <location evidence="23">Membrane</location>
        <topology evidence="23">Multi-pass membrane protein</topology>
    </subcellularLocation>
</comment>
<evidence type="ECO:0000256" key="4">
    <source>
        <dbReference type="ARBA" id="ARBA00022553"/>
    </source>
</evidence>
<keyword evidence="2 23" id="KW-0813">Transport</keyword>
<dbReference type="NCBIfam" id="TIGR01494">
    <property type="entry name" value="ATPase_P-type"/>
    <property type="match status" value="3"/>
</dbReference>
<dbReference type="Gene3D" id="3.40.50.1000">
    <property type="entry name" value="HAD superfamily/HAD-like"/>
    <property type="match status" value="1"/>
</dbReference>
<dbReference type="GO" id="GO:0051480">
    <property type="term" value="P:regulation of cytosolic calcium ion concentration"/>
    <property type="evidence" value="ECO:0007669"/>
    <property type="project" value="TreeGrafter"/>
</dbReference>
<feature type="compositionally biased region" description="Acidic residues" evidence="24">
    <location>
        <begin position="1152"/>
        <end position="1161"/>
    </location>
</feature>
<keyword evidence="12" id="KW-0282">Flagellum</keyword>
<dbReference type="GO" id="GO:0005524">
    <property type="term" value="F:ATP binding"/>
    <property type="evidence" value="ECO:0007669"/>
    <property type="project" value="UniProtKB-KW"/>
</dbReference>
<dbReference type="GO" id="GO:0005388">
    <property type="term" value="F:P-type calcium transporter activity"/>
    <property type="evidence" value="ECO:0007669"/>
    <property type="project" value="UniProtKB-EC"/>
</dbReference>
<comment type="catalytic activity">
    <reaction evidence="20 23">
        <text>Ca(2+)(in) + ATP + H2O = Ca(2+)(out) + ADP + phosphate + H(+)</text>
        <dbReference type="Rhea" id="RHEA:18105"/>
        <dbReference type="ChEBI" id="CHEBI:15377"/>
        <dbReference type="ChEBI" id="CHEBI:15378"/>
        <dbReference type="ChEBI" id="CHEBI:29108"/>
        <dbReference type="ChEBI" id="CHEBI:30616"/>
        <dbReference type="ChEBI" id="CHEBI:43474"/>
        <dbReference type="ChEBI" id="CHEBI:456216"/>
        <dbReference type="EC" id="7.2.2.10"/>
    </reaction>
</comment>
<keyword evidence="18 23" id="KW-0472">Membrane</keyword>
<comment type="function">
    <text evidence="23">Catalyzes the hydrolysis of ATP coupled with the transport of calcium.</text>
</comment>
<dbReference type="EC" id="7.2.2.10" evidence="23"/>
<dbReference type="FunFam" id="1.20.1110.10:FF:000002">
    <property type="entry name" value="Calcium-transporting ATPase"/>
    <property type="match status" value="1"/>
</dbReference>
<evidence type="ECO:0000256" key="7">
    <source>
        <dbReference type="ARBA" id="ARBA00022723"/>
    </source>
</evidence>
<dbReference type="GO" id="GO:0005516">
    <property type="term" value="F:calmodulin binding"/>
    <property type="evidence" value="ECO:0007669"/>
    <property type="project" value="UniProtKB-KW"/>
</dbReference>
<feature type="region of interest" description="Disordered" evidence="24">
    <location>
        <begin position="1148"/>
        <end position="1199"/>
    </location>
</feature>
<dbReference type="GO" id="GO:0016887">
    <property type="term" value="F:ATP hydrolysis activity"/>
    <property type="evidence" value="ECO:0007669"/>
    <property type="project" value="InterPro"/>
</dbReference>
<comment type="caution">
    <text evidence="23">Lacks conserved residue(s) required for the propagation of feature annotation.</text>
</comment>
<gene>
    <name evidence="26" type="primary">LOC118315857</name>
</gene>
<dbReference type="GO" id="GO:0030165">
    <property type="term" value="F:PDZ domain binding"/>
    <property type="evidence" value="ECO:0007669"/>
    <property type="project" value="TreeGrafter"/>
</dbReference>
<dbReference type="InterPro" id="IPR004014">
    <property type="entry name" value="ATPase_P-typ_cation-transptr_N"/>
</dbReference>
<dbReference type="InterPro" id="IPR023214">
    <property type="entry name" value="HAD_sf"/>
</dbReference>
<feature type="domain" description="Cation-transporting P-type ATPase N-terminal" evidence="25">
    <location>
        <begin position="46"/>
        <end position="122"/>
    </location>
</feature>
<dbReference type="SUPFAM" id="SSF56784">
    <property type="entry name" value="HAD-like"/>
    <property type="match status" value="1"/>
</dbReference>
<keyword evidence="16 23" id="KW-0406">Ion transport</keyword>
<protein>
    <recommendedName>
        <fullName evidence="23">Calcium-transporting ATPase</fullName>
        <ecNumber evidence="23">7.2.2.10</ecNumber>
    </recommendedName>
</protein>
<evidence type="ECO:0000256" key="14">
    <source>
        <dbReference type="ARBA" id="ARBA00022967"/>
    </source>
</evidence>
<sequence length="1199" mass="132158">MANNSFRGSKHGRRDEANHEAEFSCSLEELRSLMELRGPEALTRIQTSYGDVNGLCARLKTSTVGGLDGNAEDINRRKKEFGQNVIPPKKPKTFLQLVWEALQDVTLIILEVAAVISLGLSFYRPPAAERQNCGRAAGGVEDEGEAEAGWIEGAAILLSVVCVVLVTAFNDWSKEKQFRGLQSRIEQEQKFTVVRGGQMIQINVSEIVVGDIAQIKYGDLLPADGVLIQGNDLKIDESSLTGESDHVKKSVNEDLMMLSGTHVMEGSGKMLVTAVGVNSQTGIIFTLLGAGEDALSQIEQGSRKNKDGANVEMQPLNEDEEPDRKKNLPKKEKSVLQGKLTKLAMQIGKAGLLMSALTVLILITRFLIDTFWIQGVPWAKECGPIYVQFLVKFFIIGVTVLVVAVPEGLPLAVTISLAYSVKKMMKDNNLVRHLDACETMGNATAICSDKTGTLTMNRMRVVQAYISGSYYKEVPESSKIPAKTLDLLILGIGVNCAYTTKIMPPEKEGGLPRQVGNKTECALLGLTLDLHRDYQAIRNEISEERLFKVYTFNSTRKSMSTVLKNHDGSYRIFSKGASEILLRKCCRIQIASGESKDLKPRDRDNLMKKVIEPMASEGLRTICLAYKDFPAADGEPDWDDEAQIITGLTCIAIVGIEDPVRLEVPEAIRKCQRAGITVRMVTGDNINTARAIAAKCGILQPGDDFVCMEGKEFNRQIRNELGEIEQERIDKIWPKLRVLARSSPTDKHTLVKGIIDSTVLEQRQVVAVTGDGTNDGPALKKADVGFAMGIAGTDVAKEASDIILTDDNFSSIVKAVMWGRNVYDSISKFLQFQLTVNVVAVIVAFTGACITQDSPLKAVQMLWVNLIMDTFASLALATEPPTEALLLRNPYGRKKPLISRTMMKNILGHAVYQLTLIFTLLFLGETLFDIDSGRNAPLHAAPSEHYTIVFNTFVLLQIFNELNARKIHGERNVFEGVFKNPIFCSIVLGTLLIQVVIVQFGGKPFSCVALSLDQWLWCLFLGLTSLLWGQLVSSVPTKWLKFLKTAGHGTQQEEIPEEELEEMEDLDEIDHAEMELRRGQVLWCRGLNRIQTQVGDPLLKGKTRIRVVNAFRDSVSPYEGLETPEARSSIHNFMSHPEFHIEDSEPQIPLIDENDGEGEDDAPTKRNSVLVPPPGLIPSNSAGLPPCPGSPLHSLETSL</sequence>
<evidence type="ECO:0000256" key="19">
    <source>
        <dbReference type="ARBA" id="ARBA00023273"/>
    </source>
</evidence>
<dbReference type="InterPro" id="IPR018303">
    <property type="entry name" value="ATPase_P-typ_P_site"/>
</dbReference>
<dbReference type="AlphaFoldDB" id="A0A8D2ZGX3"/>
<reference evidence="26" key="2">
    <citation type="submission" date="2025-08" db="UniProtKB">
        <authorList>
            <consortium name="Ensembl"/>
        </authorList>
    </citation>
    <scope>IDENTIFICATION</scope>
</reference>
<dbReference type="Pfam" id="PF00689">
    <property type="entry name" value="Cation_ATPase_C"/>
    <property type="match status" value="1"/>
</dbReference>
<dbReference type="InterPro" id="IPR023299">
    <property type="entry name" value="ATPase_P-typ_cyto_dom_N"/>
</dbReference>
<dbReference type="PRINTS" id="PR00121">
    <property type="entry name" value="NAKATPASE"/>
</dbReference>
<evidence type="ECO:0000256" key="15">
    <source>
        <dbReference type="ARBA" id="ARBA00022989"/>
    </source>
</evidence>
<keyword evidence="6 23" id="KW-0812">Transmembrane</keyword>
<dbReference type="Gene3D" id="2.70.150.10">
    <property type="entry name" value="Calcium-transporting ATPase, cytoplasmic transduction domain A"/>
    <property type="match status" value="1"/>
</dbReference>
<dbReference type="Pfam" id="PF12424">
    <property type="entry name" value="ATP_Ca_trans_C"/>
    <property type="match status" value="2"/>
</dbReference>
<dbReference type="CDD" id="cd02081">
    <property type="entry name" value="P-type_ATPase_Ca_PMCA-like"/>
    <property type="match status" value="1"/>
</dbReference>
<evidence type="ECO:0000256" key="5">
    <source>
        <dbReference type="ARBA" id="ARBA00022568"/>
    </source>
</evidence>
<evidence type="ECO:0000256" key="24">
    <source>
        <dbReference type="SAM" id="MobiDB-lite"/>
    </source>
</evidence>
<keyword evidence="19" id="KW-0966">Cell projection</keyword>
<dbReference type="SUPFAM" id="SSF81660">
    <property type="entry name" value="Metal cation-transporting ATPase, ATP-binding domain N"/>
    <property type="match status" value="1"/>
</dbReference>
<dbReference type="SFLD" id="SFLDF00027">
    <property type="entry name" value="p-type_atpase"/>
    <property type="match status" value="1"/>
</dbReference>
<dbReference type="InterPro" id="IPR036412">
    <property type="entry name" value="HAD-like_sf"/>
</dbReference>
<dbReference type="SUPFAM" id="SSF81665">
    <property type="entry name" value="Calcium ATPase, transmembrane domain M"/>
    <property type="match status" value="1"/>
</dbReference>
<dbReference type="PANTHER" id="PTHR24093">
    <property type="entry name" value="CATION TRANSPORTING ATPASE"/>
    <property type="match status" value="1"/>
</dbReference>
<feature type="transmembrane region" description="Helical" evidence="23">
    <location>
        <begin position="150"/>
        <end position="169"/>
    </location>
</feature>
<keyword evidence="9 23" id="KW-0106">Calcium</keyword>
<feature type="transmembrane region" description="Helical" evidence="23">
    <location>
        <begin position="982"/>
        <end position="1002"/>
    </location>
</feature>
<dbReference type="InterPro" id="IPR001757">
    <property type="entry name" value="P_typ_ATPase"/>
</dbReference>
<keyword evidence="14" id="KW-1278">Translocase</keyword>
<organism evidence="26 27">
    <name type="scientific">Scophthalmus maximus</name>
    <name type="common">Turbot</name>
    <name type="synonym">Psetta maxima</name>
    <dbReference type="NCBI Taxonomy" id="52904"/>
    <lineage>
        <taxon>Eukaryota</taxon>
        <taxon>Metazoa</taxon>
        <taxon>Chordata</taxon>
        <taxon>Craniata</taxon>
        <taxon>Vertebrata</taxon>
        <taxon>Euteleostomi</taxon>
        <taxon>Actinopterygii</taxon>
        <taxon>Neopterygii</taxon>
        <taxon>Teleostei</taxon>
        <taxon>Neoteleostei</taxon>
        <taxon>Acanthomorphata</taxon>
        <taxon>Carangaria</taxon>
        <taxon>Pleuronectiformes</taxon>
        <taxon>Pleuronectoidei</taxon>
        <taxon>Scophthalmidae</taxon>
        <taxon>Scophthalmus</taxon>
    </lineage>
</organism>
<comment type="subunit">
    <text evidence="22">Interacts with PDZD11. Interacts with SLC35G1 and STIM1. Interacts with calmodulin.</text>
</comment>
<dbReference type="Ensembl" id="ENSSMAT00000002062.2">
    <property type="protein sequence ID" value="ENSSMAP00000002022.2"/>
    <property type="gene ID" value="ENSSMAG00000001224.2"/>
</dbReference>
<keyword evidence="8 23" id="KW-0547">Nucleotide-binding</keyword>
<dbReference type="FunFam" id="2.70.150.10:FF:000001">
    <property type="entry name" value="Calcium-transporting ATPase"/>
    <property type="match status" value="1"/>
</dbReference>
<feature type="transmembrane region" description="Helical" evidence="23">
    <location>
        <begin position="393"/>
        <end position="419"/>
    </location>
</feature>
<dbReference type="SUPFAM" id="SSF81653">
    <property type="entry name" value="Calcium ATPase, transduction domain A"/>
    <property type="match status" value="1"/>
</dbReference>
<dbReference type="InterPro" id="IPR023298">
    <property type="entry name" value="ATPase_P-typ_TM_dom_sf"/>
</dbReference>
<evidence type="ECO:0000256" key="11">
    <source>
        <dbReference type="ARBA" id="ARBA00022842"/>
    </source>
</evidence>
<feature type="transmembrane region" description="Helical" evidence="23">
    <location>
        <begin position="97"/>
        <end position="120"/>
    </location>
</feature>
<dbReference type="InterPro" id="IPR059000">
    <property type="entry name" value="ATPase_P-type_domA"/>
</dbReference>
<keyword evidence="3" id="KW-1003">Cell membrane</keyword>
<evidence type="ECO:0000256" key="3">
    <source>
        <dbReference type="ARBA" id="ARBA00022475"/>
    </source>
</evidence>
<name>A0A8D2ZGX3_SCOMX</name>
<dbReference type="GO" id="GO:0005886">
    <property type="term" value="C:plasma membrane"/>
    <property type="evidence" value="ECO:0007669"/>
    <property type="project" value="TreeGrafter"/>
</dbReference>
<keyword evidence="15 23" id="KW-1133">Transmembrane helix</keyword>
<proteinExistence type="inferred from homology"/>
<evidence type="ECO:0000256" key="10">
    <source>
        <dbReference type="ARBA" id="ARBA00022840"/>
    </source>
</evidence>
<evidence type="ECO:0000256" key="17">
    <source>
        <dbReference type="ARBA" id="ARBA00023069"/>
    </source>
</evidence>
<evidence type="ECO:0000256" key="6">
    <source>
        <dbReference type="ARBA" id="ARBA00022692"/>
    </source>
</evidence>
<evidence type="ECO:0000256" key="21">
    <source>
        <dbReference type="ARBA" id="ARBA00060429"/>
    </source>
</evidence>
<feature type="region of interest" description="Disordered" evidence="24">
    <location>
        <begin position="300"/>
        <end position="332"/>
    </location>
</feature>
<dbReference type="InterPro" id="IPR044492">
    <property type="entry name" value="P_typ_ATPase_HD_dom"/>
</dbReference>
<evidence type="ECO:0000256" key="13">
    <source>
        <dbReference type="ARBA" id="ARBA00022860"/>
    </source>
</evidence>
<accession>A0A8D2ZGX3</accession>
<evidence type="ECO:0000256" key="2">
    <source>
        <dbReference type="ARBA" id="ARBA00022448"/>
    </source>
</evidence>
<keyword evidence="13" id="KW-0112">Calmodulin-binding</keyword>
<dbReference type="Pfam" id="PF00122">
    <property type="entry name" value="E1-E2_ATPase"/>
    <property type="match status" value="1"/>
</dbReference>
<dbReference type="Proteomes" id="UP000694558">
    <property type="component" value="Chromosome 10"/>
</dbReference>
<dbReference type="Pfam" id="PF00690">
    <property type="entry name" value="Cation_ATPase_N"/>
    <property type="match status" value="1"/>
</dbReference>
<dbReference type="FunFam" id="1.20.1110.10:FF:000001">
    <property type="entry name" value="Calcium-transporting ATPase"/>
    <property type="match status" value="1"/>
</dbReference>
<reference evidence="26" key="1">
    <citation type="submission" date="2023-05" db="EMBL/GenBank/DDBJ databases">
        <title>High-quality long-read genome of Scophthalmus maximus.</title>
        <authorList>
            <person name="Lien S."/>
            <person name="Martinez P."/>
        </authorList>
    </citation>
    <scope>NUCLEOTIDE SEQUENCE [LARGE SCALE GENOMIC DNA]</scope>
</reference>
<dbReference type="Pfam" id="PF13246">
    <property type="entry name" value="Cation_ATPase"/>
    <property type="match status" value="1"/>
</dbReference>
<evidence type="ECO:0000313" key="27">
    <source>
        <dbReference type="Proteomes" id="UP000694558"/>
    </source>
</evidence>
<dbReference type="Gene3D" id="1.20.1110.10">
    <property type="entry name" value="Calcium-transporting ATPase, transmembrane domain"/>
    <property type="match status" value="3"/>
</dbReference>
<evidence type="ECO:0000259" key="25">
    <source>
        <dbReference type="SMART" id="SM00831"/>
    </source>
</evidence>
<evidence type="ECO:0000256" key="1">
    <source>
        <dbReference type="ARBA" id="ARBA00006124"/>
    </source>
</evidence>
<keyword evidence="5 23" id="KW-0109">Calcium transport</keyword>
<evidence type="ECO:0000256" key="22">
    <source>
        <dbReference type="ARBA" id="ARBA00062373"/>
    </source>
</evidence>
<dbReference type="Pfam" id="PF08282">
    <property type="entry name" value="Hydrolase_3"/>
    <property type="match status" value="1"/>
</dbReference>
<dbReference type="InterPro" id="IPR022141">
    <property type="entry name" value="ATP_Ca_trans_C"/>
</dbReference>
<feature type="transmembrane region" description="Helical" evidence="23">
    <location>
        <begin position="1014"/>
        <end position="1035"/>
    </location>
</feature>
<dbReference type="GeneTree" id="ENSGT00940000158686"/>
<dbReference type="SMART" id="SM00831">
    <property type="entry name" value="Cation_ATPase_N"/>
    <property type="match status" value="1"/>
</dbReference>
<dbReference type="SFLD" id="SFLDS00003">
    <property type="entry name" value="Haloacid_Dehalogenase"/>
    <property type="match status" value="1"/>
</dbReference>
<feature type="transmembrane region" description="Helical" evidence="23">
    <location>
        <begin position="944"/>
        <end position="962"/>
    </location>
</feature>
<feature type="transmembrane region" description="Helical" evidence="23">
    <location>
        <begin position="906"/>
        <end position="924"/>
    </location>
</feature>
<feature type="transmembrane region" description="Helical" evidence="23">
    <location>
        <begin position="352"/>
        <end position="373"/>
    </location>
</feature>
<evidence type="ECO:0000256" key="12">
    <source>
        <dbReference type="ARBA" id="ARBA00022846"/>
    </source>
</evidence>
<comment type="similarity">
    <text evidence="1 23">Belongs to the cation transport ATPase (P-type) (TC 3.A.3) family. Type IIB subfamily.</text>
</comment>
<dbReference type="Gene3D" id="3.40.1110.10">
    <property type="entry name" value="Calcium-transporting ATPase, cytoplasmic domain N"/>
    <property type="match status" value="1"/>
</dbReference>
<dbReference type="NCBIfam" id="TIGR01517">
    <property type="entry name" value="ATPase-IIB_Ca"/>
    <property type="match status" value="1"/>
</dbReference>
<dbReference type="PROSITE" id="PS00154">
    <property type="entry name" value="ATPASE_E1_E2"/>
    <property type="match status" value="1"/>
</dbReference>
<evidence type="ECO:0000256" key="16">
    <source>
        <dbReference type="ARBA" id="ARBA00023065"/>
    </source>
</evidence>
<dbReference type="GO" id="GO:0046872">
    <property type="term" value="F:metal ion binding"/>
    <property type="evidence" value="ECO:0007669"/>
    <property type="project" value="UniProtKB-KW"/>
</dbReference>
<evidence type="ECO:0000256" key="8">
    <source>
        <dbReference type="ARBA" id="ARBA00022741"/>
    </source>
</evidence>
<dbReference type="FunFam" id="3.40.50.1000:FF:000007">
    <property type="entry name" value="Calcium-transporting ATPase"/>
    <property type="match status" value="1"/>
</dbReference>
<dbReference type="FunFam" id="1.20.1110.10:FF:000011">
    <property type="entry name" value="Calcium-transporting ATPase"/>
    <property type="match status" value="1"/>
</dbReference>
<keyword evidence="10 23" id="KW-0067">ATP-binding</keyword>
<feature type="compositionally biased region" description="Basic and acidic residues" evidence="24">
    <location>
        <begin position="322"/>
        <end position="332"/>
    </location>
</feature>
<keyword evidence="11" id="KW-0460">Magnesium</keyword>
<evidence type="ECO:0000256" key="23">
    <source>
        <dbReference type="RuleBase" id="RU361146"/>
    </source>
</evidence>
<dbReference type="PANTHER" id="PTHR24093:SF523">
    <property type="entry name" value="CALCIUM-TRANSPORTING ATPASE"/>
    <property type="match status" value="1"/>
</dbReference>
<dbReference type="InterPro" id="IPR006068">
    <property type="entry name" value="ATPase_P-typ_cation-transptr_C"/>
</dbReference>
<evidence type="ECO:0000256" key="20">
    <source>
        <dbReference type="ARBA" id="ARBA00048694"/>
    </source>
</evidence>
<evidence type="ECO:0000256" key="18">
    <source>
        <dbReference type="ARBA" id="ARBA00023136"/>
    </source>
</evidence>
<evidence type="ECO:0000256" key="9">
    <source>
        <dbReference type="ARBA" id="ARBA00022837"/>
    </source>
</evidence>
<keyword evidence="17" id="KW-0969">Cilium</keyword>
<keyword evidence="7" id="KW-0479">Metal-binding</keyword>
<dbReference type="PRINTS" id="PR00119">
    <property type="entry name" value="CATATPASE"/>
</dbReference>
<dbReference type="FunFam" id="3.40.1110.10:FF:000002">
    <property type="entry name" value="Calcium-transporting ATPase"/>
    <property type="match status" value="1"/>
</dbReference>
<dbReference type="InterPro" id="IPR006408">
    <property type="entry name" value="P-type_ATPase_IIB"/>
</dbReference>
<keyword evidence="4" id="KW-0597">Phosphoprotein</keyword>
<evidence type="ECO:0000313" key="26">
    <source>
        <dbReference type="Ensembl" id="ENSSMAP00000002022.2"/>
    </source>
</evidence>
<dbReference type="InterPro" id="IPR008250">
    <property type="entry name" value="ATPase_P-typ_transduc_dom_A_sf"/>
</dbReference>